<sequence length="97" mass="10660">MAETLCSPRDREGSISCPGCTGPLPTSGCGCSTGYTIFLRCKQATIHLDCSPCHLIGSPRIQRESRPKYDGGGSSSARTDTRRHRHRCQRRPLLDLK</sequence>
<name>A0AAD1WQ28_PELCU</name>
<accession>A0AAD1WQ28</accession>
<dbReference type="AlphaFoldDB" id="A0AAD1WQ28"/>
<keyword evidence="3" id="KW-1185">Reference proteome</keyword>
<proteinExistence type="predicted"/>
<evidence type="ECO:0000313" key="2">
    <source>
        <dbReference type="EMBL" id="CAH2316663.1"/>
    </source>
</evidence>
<feature type="compositionally biased region" description="Basic residues" evidence="1">
    <location>
        <begin position="81"/>
        <end position="90"/>
    </location>
</feature>
<feature type="region of interest" description="Disordered" evidence="1">
    <location>
        <begin position="1"/>
        <end position="22"/>
    </location>
</feature>
<organism evidence="2 3">
    <name type="scientific">Pelobates cultripes</name>
    <name type="common">Western spadefoot toad</name>
    <dbReference type="NCBI Taxonomy" id="61616"/>
    <lineage>
        <taxon>Eukaryota</taxon>
        <taxon>Metazoa</taxon>
        <taxon>Chordata</taxon>
        <taxon>Craniata</taxon>
        <taxon>Vertebrata</taxon>
        <taxon>Euteleostomi</taxon>
        <taxon>Amphibia</taxon>
        <taxon>Batrachia</taxon>
        <taxon>Anura</taxon>
        <taxon>Pelobatoidea</taxon>
        <taxon>Pelobatidae</taxon>
        <taxon>Pelobates</taxon>
    </lineage>
</organism>
<evidence type="ECO:0000256" key="1">
    <source>
        <dbReference type="SAM" id="MobiDB-lite"/>
    </source>
</evidence>
<gene>
    <name evidence="2" type="ORF">PECUL_23A013136</name>
</gene>
<protein>
    <submittedName>
        <fullName evidence="2">Uncharacterized protein</fullName>
    </submittedName>
</protein>
<feature type="region of interest" description="Disordered" evidence="1">
    <location>
        <begin position="63"/>
        <end position="97"/>
    </location>
</feature>
<dbReference type="EMBL" id="OW240920">
    <property type="protein sequence ID" value="CAH2316663.1"/>
    <property type="molecule type" value="Genomic_DNA"/>
</dbReference>
<reference evidence="2" key="1">
    <citation type="submission" date="2022-03" db="EMBL/GenBank/DDBJ databases">
        <authorList>
            <person name="Alioto T."/>
            <person name="Alioto T."/>
            <person name="Gomez Garrido J."/>
        </authorList>
    </citation>
    <scope>NUCLEOTIDE SEQUENCE</scope>
</reference>
<evidence type="ECO:0000313" key="3">
    <source>
        <dbReference type="Proteomes" id="UP001295444"/>
    </source>
</evidence>
<dbReference type="Proteomes" id="UP001295444">
    <property type="component" value="Chromosome 09"/>
</dbReference>